<dbReference type="EMBL" id="BMPP01000009">
    <property type="protein sequence ID" value="GGK29746.1"/>
    <property type="molecule type" value="Genomic_DNA"/>
</dbReference>
<dbReference type="RefSeq" id="WP_189008907.1">
    <property type="nucleotide sequence ID" value="NZ_BMPP01000009.1"/>
</dbReference>
<organism evidence="2 3">
    <name type="scientific">Deinococcus malanensis</name>
    <dbReference type="NCBI Taxonomy" id="1706855"/>
    <lineage>
        <taxon>Bacteria</taxon>
        <taxon>Thermotogati</taxon>
        <taxon>Deinococcota</taxon>
        <taxon>Deinococci</taxon>
        <taxon>Deinococcales</taxon>
        <taxon>Deinococcaceae</taxon>
        <taxon>Deinococcus</taxon>
    </lineage>
</organism>
<evidence type="ECO:0008006" key="4">
    <source>
        <dbReference type="Google" id="ProtNLM"/>
    </source>
</evidence>
<proteinExistence type="predicted"/>
<reference evidence="3" key="1">
    <citation type="journal article" date="2019" name="Int. J. Syst. Evol. Microbiol.">
        <title>The Global Catalogue of Microorganisms (GCM) 10K type strain sequencing project: providing services to taxonomists for standard genome sequencing and annotation.</title>
        <authorList>
            <consortium name="The Broad Institute Genomics Platform"/>
            <consortium name="The Broad Institute Genome Sequencing Center for Infectious Disease"/>
            <person name="Wu L."/>
            <person name="Ma J."/>
        </authorList>
    </citation>
    <scope>NUCLEOTIDE SEQUENCE [LARGE SCALE GENOMIC DNA]</scope>
    <source>
        <strain evidence="3">JCM 30331</strain>
    </source>
</reference>
<evidence type="ECO:0000313" key="3">
    <source>
        <dbReference type="Proteomes" id="UP000647587"/>
    </source>
</evidence>
<accession>A0ABQ2EXU6</accession>
<keyword evidence="3" id="KW-1185">Reference proteome</keyword>
<protein>
    <recommendedName>
        <fullName evidence="4">DUF916 domain-containing protein</fullName>
    </recommendedName>
</protein>
<sequence>MKTLSLLALLSLASSAAADVYISGPRTLTLKPGTNEVIEYTLTNSGTSPVRATIFSNDYTQAPDGTMVHAPALSLPHSLERFMKFNQTAYVVPAQGTVKVRANVSVPATATGGYWGVIGVDAETPAVSAGGNAVGIRVRYAMVTALEVTGTMNHDVRIENVATESGSSPNVQVTFRNSGNAYERFTLRVTYQDTAGRKTETTLPSVVLPGTVDLVVAAPPTLAAGTYAVFVTAEYANGTRAEAVSTVNIVRN</sequence>
<feature type="chain" id="PRO_5047085610" description="DUF916 domain-containing protein" evidence="1">
    <location>
        <begin position="19"/>
        <end position="252"/>
    </location>
</feature>
<gene>
    <name evidence="2" type="ORF">GCM10008955_24470</name>
</gene>
<name>A0ABQ2EXU6_9DEIO</name>
<dbReference type="Proteomes" id="UP000647587">
    <property type="component" value="Unassembled WGS sequence"/>
</dbReference>
<feature type="signal peptide" evidence="1">
    <location>
        <begin position="1"/>
        <end position="18"/>
    </location>
</feature>
<evidence type="ECO:0000256" key="1">
    <source>
        <dbReference type="SAM" id="SignalP"/>
    </source>
</evidence>
<comment type="caution">
    <text evidence="2">The sequence shown here is derived from an EMBL/GenBank/DDBJ whole genome shotgun (WGS) entry which is preliminary data.</text>
</comment>
<evidence type="ECO:0000313" key="2">
    <source>
        <dbReference type="EMBL" id="GGK29746.1"/>
    </source>
</evidence>
<keyword evidence="1" id="KW-0732">Signal</keyword>